<comment type="function">
    <text evidence="5">Mitochondrial intermembrane chaperone that participates in the import and insertion of some multi-pass transmembrane proteins into the mitochondrial inner membrane. Also required for the transfer of beta-barrel precursors from the TOM complex to the sorting and assembly machinery (SAM complex) of the outer membrane. Acts as a chaperone-like protein that protects the hydrophobic precursors from aggregation and guide them through the mitochondrial intermembrane space.</text>
</comment>
<accession>A0AAD5UNP2</accession>
<comment type="caution">
    <text evidence="7">The sequence shown here is derived from an EMBL/GenBank/DDBJ whole genome shotgun (WGS) entry which is preliminary data.</text>
</comment>
<evidence type="ECO:0000259" key="6">
    <source>
        <dbReference type="Pfam" id="PF02953"/>
    </source>
</evidence>
<dbReference type="Gene3D" id="1.10.287.810">
    <property type="entry name" value="Mitochondrial import inner membrane translocase subunit tim13 like domains"/>
    <property type="match status" value="1"/>
</dbReference>
<keyword evidence="5" id="KW-0143">Chaperone</keyword>
<evidence type="ECO:0000313" key="8">
    <source>
        <dbReference type="Proteomes" id="UP001210925"/>
    </source>
</evidence>
<keyword evidence="2 5" id="KW-0472">Membrane</keyword>
<keyword evidence="5" id="KW-0813">Transport</keyword>
<gene>
    <name evidence="7" type="ORF">HK103_005365</name>
</gene>
<dbReference type="GO" id="GO:0015031">
    <property type="term" value="P:protein transport"/>
    <property type="evidence" value="ECO:0007669"/>
    <property type="project" value="UniProtKB-KW"/>
</dbReference>
<reference evidence="7" key="1">
    <citation type="submission" date="2020-05" db="EMBL/GenBank/DDBJ databases">
        <title>Phylogenomic resolution of chytrid fungi.</title>
        <authorList>
            <person name="Stajich J.E."/>
            <person name="Amses K."/>
            <person name="Simmons R."/>
            <person name="Seto K."/>
            <person name="Myers J."/>
            <person name="Bonds A."/>
            <person name="Quandt C.A."/>
            <person name="Barry K."/>
            <person name="Liu P."/>
            <person name="Grigoriev I."/>
            <person name="Longcore J.E."/>
            <person name="James T.Y."/>
        </authorList>
    </citation>
    <scope>NUCLEOTIDE SEQUENCE</scope>
    <source>
        <strain evidence="7">PLAUS21</strain>
    </source>
</reference>
<comment type="subcellular location">
    <subcellularLocation>
        <location evidence="5">Mitochondrion inner membrane</location>
        <topology evidence="5">Peripheral membrane protein</topology>
        <orientation evidence="5">Intermembrane side</orientation>
    </subcellularLocation>
</comment>
<dbReference type="EMBL" id="JADGKB010000005">
    <property type="protein sequence ID" value="KAJ3261527.1"/>
    <property type="molecule type" value="Genomic_DNA"/>
</dbReference>
<dbReference type="InterPro" id="IPR004217">
    <property type="entry name" value="Tim10-like"/>
</dbReference>
<sequence>MSRHSLPLLQAKVQMDAFIDLHSGGINTCQKKCLNPTGVELTDKEKLCTDSCLSKFFEANMLVGELAQDHILEKQKELEKIQKMVQ</sequence>
<proteinExistence type="inferred from homology"/>
<evidence type="ECO:0000256" key="5">
    <source>
        <dbReference type="RuleBase" id="RU367043"/>
    </source>
</evidence>
<keyword evidence="8" id="KW-1185">Reference proteome</keyword>
<evidence type="ECO:0000256" key="3">
    <source>
        <dbReference type="ARBA" id="ARBA00022927"/>
    </source>
</evidence>
<evidence type="ECO:0000256" key="1">
    <source>
        <dbReference type="ARBA" id="ARBA00006720"/>
    </source>
</evidence>
<organism evidence="7 8">
    <name type="scientific">Boothiomyces macroporosus</name>
    <dbReference type="NCBI Taxonomy" id="261099"/>
    <lineage>
        <taxon>Eukaryota</taxon>
        <taxon>Fungi</taxon>
        <taxon>Fungi incertae sedis</taxon>
        <taxon>Chytridiomycota</taxon>
        <taxon>Chytridiomycota incertae sedis</taxon>
        <taxon>Chytridiomycetes</taxon>
        <taxon>Rhizophydiales</taxon>
        <taxon>Terramycetaceae</taxon>
        <taxon>Boothiomyces</taxon>
    </lineage>
</organism>
<comment type="domain">
    <text evidence="5">The twin CX3C motif contains 4 conserved Cys residues that form 2 disulfide bonds in the mitochondrial intermembrane space.</text>
</comment>
<comment type="similarity">
    <text evidence="1 5">Belongs to the small Tim family.</text>
</comment>
<keyword evidence="5" id="KW-0496">Mitochondrion</keyword>
<evidence type="ECO:0000313" key="7">
    <source>
        <dbReference type="EMBL" id="KAJ3261527.1"/>
    </source>
</evidence>
<keyword evidence="5" id="KW-1015">Disulfide bond</keyword>
<dbReference type="GO" id="GO:0005743">
    <property type="term" value="C:mitochondrial inner membrane"/>
    <property type="evidence" value="ECO:0007669"/>
    <property type="project" value="UniProtKB-SubCell"/>
</dbReference>
<evidence type="ECO:0000256" key="4">
    <source>
        <dbReference type="ARBA" id="ARBA00023010"/>
    </source>
</evidence>
<keyword evidence="3 5" id="KW-0653">Protein transport</keyword>
<comment type="subunit">
    <text evidence="5">Heterohexamer.</text>
</comment>
<dbReference type="AlphaFoldDB" id="A0AAD5UNP2"/>
<dbReference type="Pfam" id="PF02953">
    <property type="entry name" value="zf-Tim10_DDP"/>
    <property type="match status" value="1"/>
</dbReference>
<keyword evidence="4 5" id="KW-0811">Translocation</keyword>
<keyword evidence="2 5" id="KW-0999">Mitochondrion inner membrane</keyword>
<dbReference type="Proteomes" id="UP001210925">
    <property type="component" value="Unassembled WGS sequence"/>
</dbReference>
<evidence type="ECO:0000256" key="2">
    <source>
        <dbReference type="ARBA" id="ARBA00022792"/>
    </source>
</evidence>
<name>A0AAD5UNP2_9FUNG</name>
<feature type="domain" description="Tim10-like" evidence="6">
    <location>
        <begin position="9"/>
        <end position="65"/>
    </location>
</feature>
<dbReference type="InterPro" id="IPR035427">
    <property type="entry name" value="Tim10-like_dom_sf"/>
</dbReference>
<dbReference type="SUPFAM" id="SSF144122">
    <property type="entry name" value="Tim10-like"/>
    <property type="match status" value="1"/>
</dbReference>
<protein>
    <recommendedName>
        <fullName evidence="5">Mitochondrial import inner membrane translocase subunit</fullName>
    </recommendedName>
</protein>